<dbReference type="AlphaFoldDB" id="A0A975G9A7"/>
<evidence type="ECO:0000313" key="10">
    <source>
        <dbReference type="Proteomes" id="UP000676169"/>
    </source>
</evidence>
<dbReference type="InterPro" id="IPR015882">
    <property type="entry name" value="HEX_bac_N"/>
</dbReference>
<evidence type="ECO:0000313" key="9">
    <source>
        <dbReference type="EMBL" id="QUE51188.1"/>
    </source>
</evidence>
<dbReference type="PANTHER" id="PTHR22600">
    <property type="entry name" value="BETA-HEXOSAMINIDASE"/>
    <property type="match status" value="1"/>
</dbReference>
<gene>
    <name evidence="9" type="ORF">KBB96_20335</name>
</gene>
<organism evidence="9 10">
    <name type="scientific">Luteolibacter ambystomatis</name>
    <dbReference type="NCBI Taxonomy" id="2824561"/>
    <lineage>
        <taxon>Bacteria</taxon>
        <taxon>Pseudomonadati</taxon>
        <taxon>Verrucomicrobiota</taxon>
        <taxon>Verrucomicrobiia</taxon>
        <taxon>Verrucomicrobiales</taxon>
        <taxon>Verrucomicrobiaceae</taxon>
        <taxon>Luteolibacter</taxon>
    </lineage>
</organism>
<dbReference type="InterPro" id="IPR025705">
    <property type="entry name" value="Beta_hexosaminidase_sua/sub"/>
</dbReference>
<dbReference type="CDD" id="cd06563">
    <property type="entry name" value="GH20_chitobiase-like"/>
    <property type="match status" value="1"/>
</dbReference>
<comment type="catalytic activity">
    <reaction evidence="1">
        <text>Hydrolysis of terminal non-reducing N-acetyl-D-hexosamine residues in N-acetyl-beta-D-hexosaminides.</text>
        <dbReference type="EC" id="3.2.1.52"/>
    </reaction>
</comment>
<dbReference type="SUPFAM" id="SSF55545">
    <property type="entry name" value="beta-N-acetylhexosaminidase-like domain"/>
    <property type="match status" value="1"/>
</dbReference>
<keyword evidence="4" id="KW-0378">Hydrolase</keyword>
<dbReference type="Pfam" id="PF02838">
    <property type="entry name" value="Glyco_hydro_20b"/>
    <property type="match status" value="1"/>
</dbReference>
<evidence type="ECO:0000256" key="5">
    <source>
        <dbReference type="ARBA" id="ARBA00023295"/>
    </source>
</evidence>
<keyword evidence="5" id="KW-0326">Glycosidase</keyword>
<dbReference type="GO" id="GO:0005975">
    <property type="term" value="P:carbohydrate metabolic process"/>
    <property type="evidence" value="ECO:0007669"/>
    <property type="project" value="InterPro"/>
</dbReference>
<dbReference type="RefSeq" id="WP_211631327.1">
    <property type="nucleotide sequence ID" value="NZ_CP073100.1"/>
</dbReference>
<feature type="domain" description="Beta-hexosaminidase bacterial type N-terminal" evidence="8">
    <location>
        <begin position="2"/>
        <end position="124"/>
    </location>
</feature>
<dbReference type="GO" id="GO:0016020">
    <property type="term" value="C:membrane"/>
    <property type="evidence" value="ECO:0007669"/>
    <property type="project" value="TreeGrafter"/>
</dbReference>
<dbReference type="PANTHER" id="PTHR22600:SF57">
    <property type="entry name" value="BETA-N-ACETYLHEXOSAMINIDASE"/>
    <property type="match status" value="1"/>
</dbReference>
<dbReference type="GO" id="GO:0030203">
    <property type="term" value="P:glycosaminoglycan metabolic process"/>
    <property type="evidence" value="ECO:0007669"/>
    <property type="project" value="TreeGrafter"/>
</dbReference>
<dbReference type="EMBL" id="CP073100">
    <property type="protein sequence ID" value="QUE51188.1"/>
    <property type="molecule type" value="Genomic_DNA"/>
</dbReference>
<reference evidence="9" key="1">
    <citation type="submission" date="2021-04" db="EMBL/GenBank/DDBJ databases">
        <title>Luteolibacter sp. 32A isolated from the skin of an Anderson's salamander (Ambystoma andersonii).</title>
        <authorList>
            <person name="Spergser J."/>
            <person name="Busse H.-J."/>
        </authorList>
    </citation>
    <scope>NUCLEOTIDE SEQUENCE</scope>
    <source>
        <strain evidence="9">32A</strain>
    </source>
</reference>
<dbReference type="Pfam" id="PF00728">
    <property type="entry name" value="Glyco_hydro_20"/>
    <property type="match status" value="1"/>
</dbReference>
<feature type="domain" description="Glycoside hydrolase family 20 catalytic" evidence="7">
    <location>
        <begin position="127"/>
        <end position="475"/>
    </location>
</feature>
<keyword evidence="10" id="KW-1185">Reference proteome</keyword>
<evidence type="ECO:0000256" key="4">
    <source>
        <dbReference type="ARBA" id="ARBA00022801"/>
    </source>
</evidence>
<accession>A0A975G9A7</accession>
<dbReference type="InterPro" id="IPR017853">
    <property type="entry name" value="GH"/>
</dbReference>
<proteinExistence type="inferred from homology"/>
<dbReference type="Gene3D" id="3.20.20.80">
    <property type="entry name" value="Glycosidases"/>
    <property type="match status" value="1"/>
</dbReference>
<evidence type="ECO:0000259" key="8">
    <source>
        <dbReference type="Pfam" id="PF02838"/>
    </source>
</evidence>
<dbReference type="PRINTS" id="PR00738">
    <property type="entry name" value="GLHYDRLASE20"/>
</dbReference>
<protein>
    <recommendedName>
        <fullName evidence="3">beta-N-acetylhexosaminidase</fullName>
        <ecNumber evidence="3">3.2.1.52</ecNumber>
    </recommendedName>
</protein>
<feature type="active site" description="Proton donor" evidence="6">
    <location>
        <position position="306"/>
    </location>
</feature>
<name>A0A975G9A7_9BACT</name>
<dbReference type="EC" id="3.2.1.52" evidence="3"/>
<dbReference type="InterPro" id="IPR029018">
    <property type="entry name" value="Hex-like_dom2"/>
</dbReference>
<dbReference type="KEGG" id="lamb:KBB96_20335"/>
<dbReference type="GO" id="GO:0004563">
    <property type="term" value="F:beta-N-acetylhexosaminidase activity"/>
    <property type="evidence" value="ECO:0007669"/>
    <property type="project" value="UniProtKB-EC"/>
</dbReference>
<comment type="similarity">
    <text evidence="2">Belongs to the glycosyl hydrolase 20 family.</text>
</comment>
<evidence type="ECO:0000259" key="7">
    <source>
        <dbReference type="Pfam" id="PF00728"/>
    </source>
</evidence>
<dbReference type="Gene3D" id="3.30.379.10">
    <property type="entry name" value="Chitobiase/beta-hexosaminidase domain 2-like"/>
    <property type="match status" value="1"/>
</dbReference>
<dbReference type="InterPro" id="IPR015883">
    <property type="entry name" value="Glyco_hydro_20_cat"/>
</dbReference>
<evidence type="ECO:0000256" key="6">
    <source>
        <dbReference type="PIRSR" id="PIRSR625705-1"/>
    </source>
</evidence>
<sequence>MIPQPRSVQRADGSFKLPANVGISAPEDLKNEATYLGTRLKSGLGHPVSLDKNGPIKLAITSGLPTEGYRLKVTPQGALIEGGDSAGVFYGVQTLLQLLPPQVYGSDADKAVAADVPCVSIEDAPAFPWRGLHLDSARHFMPKEFVLKCLDVMATQKMNRFHWHIVDSEGWRLEIKKYPKLTQVGQDQPASYPGEDPTDHSVKAKFHYGSFHGGGFYTQEDVKQIVAHAAKLHITIMPEIEFPAHAMTMLTAYPEFSTTGKVPVVKSNHSPDLINVDEKSLNFLRDILDETMALFPGKWIHFGGDEAPKGQWKQSEYVQQRIKELGLKDEEALQGWLFDQMSAHIAKKGRVAVGWEEITHGGTPKNAVVMPWLSMGTAAKVANEGNPVILCPVGPLYFDSYQTSDPTDNQALYKGPITLRSVYNFNCDLPNVAADKKQNLWGAQAQLWTELMPKPEHVEYQAYPRAVALGETTWTIAANKDFKSFQKRLAVHVKRLDAMKVNYRKLEALPPVQWDTASISPASKTVTLEGPVNGPLAAGIYIATPTYESGGFGLWFDKIELLADGKVIATDAHRGFTGANPKDAAYTLEVKSGVPAGAKLVLRASADSHEGTDSNGSISFQKK</sequence>
<dbReference type="Proteomes" id="UP000676169">
    <property type="component" value="Chromosome"/>
</dbReference>
<dbReference type="SUPFAM" id="SSF51445">
    <property type="entry name" value="(Trans)glycosidases"/>
    <property type="match status" value="1"/>
</dbReference>
<evidence type="ECO:0000256" key="3">
    <source>
        <dbReference type="ARBA" id="ARBA00012663"/>
    </source>
</evidence>
<evidence type="ECO:0000256" key="1">
    <source>
        <dbReference type="ARBA" id="ARBA00001231"/>
    </source>
</evidence>
<evidence type="ECO:0000256" key="2">
    <source>
        <dbReference type="ARBA" id="ARBA00006285"/>
    </source>
</evidence>